<dbReference type="InterPro" id="IPR016167">
    <property type="entry name" value="FAD-bd_PCMH_sub1"/>
</dbReference>
<dbReference type="InterPro" id="IPR006094">
    <property type="entry name" value="Oxid_FAD_bind_N"/>
</dbReference>
<dbReference type="GO" id="GO:0071949">
    <property type="term" value="F:FAD binding"/>
    <property type="evidence" value="ECO:0007669"/>
    <property type="project" value="InterPro"/>
</dbReference>
<dbReference type="InterPro" id="IPR016164">
    <property type="entry name" value="FAD-linked_Oxase-like_C"/>
</dbReference>
<evidence type="ECO:0000256" key="9">
    <source>
        <dbReference type="ARBA" id="ARBA00049267"/>
    </source>
</evidence>
<dbReference type="Gene3D" id="3.30.70.2740">
    <property type="match status" value="1"/>
</dbReference>
<keyword evidence="5" id="KW-0560">Oxidoreductase</keyword>
<dbReference type="InterPro" id="IPR051264">
    <property type="entry name" value="FAD-oxidored/transferase_4"/>
</dbReference>
<evidence type="ECO:0000313" key="12">
    <source>
        <dbReference type="Proteomes" id="UP001328107"/>
    </source>
</evidence>
<dbReference type="Gene3D" id="3.30.465.10">
    <property type="match status" value="1"/>
</dbReference>
<evidence type="ECO:0000256" key="4">
    <source>
        <dbReference type="ARBA" id="ARBA00022827"/>
    </source>
</evidence>
<keyword evidence="12" id="KW-1185">Reference proteome</keyword>
<feature type="non-terminal residue" evidence="11">
    <location>
        <position position="1"/>
    </location>
</feature>
<reference evidence="12" key="1">
    <citation type="submission" date="2022-10" db="EMBL/GenBank/DDBJ databases">
        <title>Genome assembly of Pristionchus species.</title>
        <authorList>
            <person name="Yoshida K."/>
            <person name="Sommer R.J."/>
        </authorList>
    </citation>
    <scope>NUCLEOTIDE SEQUENCE [LARGE SCALE GENOMIC DNA]</scope>
    <source>
        <strain evidence="12">RS5460</strain>
    </source>
</reference>
<organism evidence="11 12">
    <name type="scientific">Pristionchus mayeri</name>
    <dbReference type="NCBI Taxonomy" id="1317129"/>
    <lineage>
        <taxon>Eukaryota</taxon>
        <taxon>Metazoa</taxon>
        <taxon>Ecdysozoa</taxon>
        <taxon>Nematoda</taxon>
        <taxon>Chromadorea</taxon>
        <taxon>Rhabditida</taxon>
        <taxon>Rhabditina</taxon>
        <taxon>Diplogasteromorpha</taxon>
        <taxon>Diplogasteroidea</taxon>
        <taxon>Neodiplogasteridae</taxon>
        <taxon>Pristionchus</taxon>
    </lineage>
</organism>
<protein>
    <recommendedName>
        <fullName evidence="7">D-2-hydroxyglutarate dehydrogenase, mitochondrial</fullName>
        <ecNumber evidence="6">1.1.99.39</ecNumber>
    </recommendedName>
</protein>
<dbReference type="GO" id="GO:0051990">
    <property type="term" value="F:(R)-2-hydroxyglutarate dehydrogenase activity"/>
    <property type="evidence" value="ECO:0007669"/>
    <property type="project" value="UniProtKB-EC"/>
</dbReference>
<comment type="cofactor">
    <cofactor evidence="1">
        <name>FAD</name>
        <dbReference type="ChEBI" id="CHEBI:57692"/>
    </cofactor>
</comment>
<comment type="similarity">
    <text evidence="2">Belongs to the FAD-binding oxidoreductase/transferase type 4 family.</text>
</comment>
<evidence type="ECO:0000256" key="2">
    <source>
        <dbReference type="ARBA" id="ARBA00008000"/>
    </source>
</evidence>
<dbReference type="PANTHER" id="PTHR43716:SF1">
    <property type="entry name" value="D-2-HYDROXYGLUTARATE DEHYDROGENASE, MITOCHONDRIAL"/>
    <property type="match status" value="1"/>
</dbReference>
<dbReference type="PANTHER" id="PTHR43716">
    <property type="entry name" value="D-2-HYDROXYGLUTARATE DEHYDROGENASE, MITOCHONDRIAL"/>
    <property type="match status" value="1"/>
</dbReference>
<dbReference type="GO" id="GO:0005739">
    <property type="term" value="C:mitochondrion"/>
    <property type="evidence" value="ECO:0007669"/>
    <property type="project" value="TreeGrafter"/>
</dbReference>
<dbReference type="EMBL" id="BTRK01000004">
    <property type="protein sequence ID" value="GMR49879.1"/>
    <property type="molecule type" value="Genomic_DNA"/>
</dbReference>
<name>A0AAN5CSP8_9BILA</name>
<dbReference type="AlphaFoldDB" id="A0AAN5CSP8"/>
<dbReference type="FunFam" id="3.30.70.2190:FF:000001">
    <property type="entry name" value="D-2-hydroxyglutarate dehydrogenase mitochondrial"/>
    <property type="match status" value="1"/>
</dbReference>
<dbReference type="InterPro" id="IPR016166">
    <property type="entry name" value="FAD-bd_PCMH"/>
</dbReference>
<dbReference type="InterPro" id="IPR004113">
    <property type="entry name" value="FAD-bd_oxidored_4_C"/>
</dbReference>
<dbReference type="Gene3D" id="1.10.45.10">
    <property type="entry name" value="Vanillyl-alcohol Oxidase, Chain A, domain 4"/>
    <property type="match status" value="1"/>
</dbReference>
<dbReference type="EC" id="1.1.99.39" evidence="6"/>
<evidence type="ECO:0000256" key="1">
    <source>
        <dbReference type="ARBA" id="ARBA00001974"/>
    </source>
</evidence>
<dbReference type="Pfam" id="PF02913">
    <property type="entry name" value="FAD-oxidase_C"/>
    <property type="match status" value="1"/>
</dbReference>
<accession>A0AAN5CSP8</accession>
<evidence type="ECO:0000256" key="8">
    <source>
        <dbReference type="ARBA" id="ARBA00045410"/>
    </source>
</evidence>
<dbReference type="SUPFAM" id="SSF55103">
    <property type="entry name" value="FAD-linked oxidases, C-terminal domain"/>
    <property type="match status" value="1"/>
</dbReference>
<dbReference type="FunFam" id="3.30.43.10:FF:000011">
    <property type="entry name" value="D-lactate dehydrogenase (Cytochrome)"/>
    <property type="match status" value="1"/>
</dbReference>
<evidence type="ECO:0000256" key="7">
    <source>
        <dbReference type="ARBA" id="ARBA00039639"/>
    </source>
</evidence>
<dbReference type="Proteomes" id="UP001328107">
    <property type="component" value="Unassembled WGS sequence"/>
</dbReference>
<dbReference type="PROSITE" id="PS51387">
    <property type="entry name" value="FAD_PCMH"/>
    <property type="match status" value="1"/>
</dbReference>
<dbReference type="InterPro" id="IPR016171">
    <property type="entry name" value="Vanillyl_alc_oxidase_C-sub2"/>
</dbReference>
<keyword evidence="3" id="KW-0285">Flavoprotein</keyword>
<evidence type="ECO:0000256" key="5">
    <source>
        <dbReference type="ARBA" id="ARBA00023002"/>
    </source>
</evidence>
<dbReference type="FunFam" id="1.10.45.10:FF:000001">
    <property type="entry name" value="D-lactate dehydrogenase mitochondrial"/>
    <property type="match status" value="1"/>
</dbReference>
<sequence length="481" mass="52104">LQMKSSIIRSAASAVARGNFAQISSTHLSFFEKTVGASYVKTKEIDNYTSDWTRQMKGSSDCVVLPSSTEETSAILKYCAENRIAVVVQGGNTGLVGGATPIHDELILSTSRINNHFHLEPSSGVLTLDAGIILAHADNRLTEHGFMMPLDLGAKGSCQIGGCIAAGAGGIRLLRYGSLHSHLLGCTMVDGKGSILKLGGQLRKDNTSLHAAHLAIGSEGQLGVVTSVTMGVVPRPSSILSAMLAVSSYSDCIRILSLARSKLGEILSSFELIDGDTMKCVERHLPLKNVFEGSHNFYLLIETHGSNGDHDSEKLNAFVEEALGAELAADGVAANSEAERTHMWRLREESPIAAAKDGYIYKFDVSLPLEHFYRLTEETREKLMGRARVYCYGHLGDGNSHLNVTTDGEDEELMRELSPFVYNWVVSHGGSISAEHGIGQLKRDYRSLGKSAEESALIRSIKRVFDPHGILCPYKMIPAQE</sequence>
<evidence type="ECO:0000256" key="6">
    <source>
        <dbReference type="ARBA" id="ARBA00039003"/>
    </source>
</evidence>
<dbReference type="Gene3D" id="3.30.43.10">
    <property type="entry name" value="Uridine Diphospho-n-acetylenolpyruvylglucosamine Reductase, domain 2"/>
    <property type="match status" value="1"/>
</dbReference>
<comment type="function">
    <text evidence="8">Catalyzes the oxidation of D-2-hydroxyglutarate (D-2-HG) to alpha-ketoglutarate. Also catalyzes the oxidation of other D-2-hydroxyacids, such as D-malate (D-MAL) and D-lactate (D-LAC). Exhibits high activities towards D-2-HG and D-MAL but a very weak activity towards D-LAC.</text>
</comment>
<comment type="catalytic activity">
    <reaction evidence="9">
        <text>(R)-malate + A = oxaloacetate + AH2</text>
        <dbReference type="Rhea" id="RHEA:67460"/>
        <dbReference type="ChEBI" id="CHEBI:13193"/>
        <dbReference type="ChEBI" id="CHEBI:15588"/>
        <dbReference type="ChEBI" id="CHEBI:16452"/>
        <dbReference type="ChEBI" id="CHEBI:17499"/>
    </reaction>
    <physiologicalReaction direction="left-to-right" evidence="9">
        <dbReference type="Rhea" id="RHEA:67461"/>
    </physiologicalReaction>
</comment>
<evidence type="ECO:0000256" key="3">
    <source>
        <dbReference type="ARBA" id="ARBA00022630"/>
    </source>
</evidence>
<gene>
    <name evidence="11" type="ORF">PMAYCL1PPCAC_20074</name>
</gene>
<dbReference type="SUPFAM" id="SSF56176">
    <property type="entry name" value="FAD-binding/transporter-associated domain-like"/>
    <property type="match status" value="1"/>
</dbReference>
<keyword evidence="4" id="KW-0274">FAD</keyword>
<comment type="caution">
    <text evidence="11">The sequence shown here is derived from an EMBL/GenBank/DDBJ whole genome shotgun (WGS) entry which is preliminary data.</text>
</comment>
<dbReference type="InterPro" id="IPR036318">
    <property type="entry name" value="FAD-bd_PCMH-like_sf"/>
</dbReference>
<dbReference type="Pfam" id="PF01565">
    <property type="entry name" value="FAD_binding_4"/>
    <property type="match status" value="1"/>
</dbReference>
<dbReference type="InterPro" id="IPR016169">
    <property type="entry name" value="FAD-bd_PCMH_sub2"/>
</dbReference>
<proteinExistence type="inferred from homology"/>
<feature type="domain" description="FAD-binding PCMH-type" evidence="10">
    <location>
        <begin position="56"/>
        <end position="235"/>
    </location>
</feature>
<dbReference type="Gene3D" id="3.30.70.2190">
    <property type="match status" value="1"/>
</dbReference>
<evidence type="ECO:0000313" key="11">
    <source>
        <dbReference type="EMBL" id="GMR49879.1"/>
    </source>
</evidence>
<evidence type="ECO:0000259" key="10">
    <source>
        <dbReference type="PROSITE" id="PS51387"/>
    </source>
</evidence>